<feature type="transmembrane region" description="Helical" evidence="6">
    <location>
        <begin position="182"/>
        <end position="199"/>
    </location>
</feature>
<gene>
    <name evidence="8" type="ORF">GH714_017807</name>
</gene>
<name>A0A6A6KPW3_HEVBR</name>
<keyword evidence="4 6" id="KW-0472">Membrane</keyword>
<sequence length="206" mass="23675">MPAARNLIRNTGSIRPKMRDEEKAKQEDSPSAKKPKLERFPFTRWEFIAALAVLVVFSSGLFCIYLGMPTSVYVNLKLPRTVSDLRLLKPIVNWFWPEKLRVFQAEIAKRKEKLLNYMLFLRVTPTLPNLFINLASPIVDIPFHVFFLATLLGLIPASYITVRAGLALGDLKSVKDLYDFKTLSMLFLIGSIIIFPTLLKRKRIYE</sequence>
<dbReference type="GO" id="GO:0005783">
    <property type="term" value="C:endoplasmic reticulum"/>
    <property type="evidence" value="ECO:0007669"/>
    <property type="project" value="TreeGrafter"/>
</dbReference>
<organism evidence="8 9">
    <name type="scientific">Hevea brasiliensis</name>
    <name type="common">Para rubber tree</name>
    <name type="synonym">Siphonia brasiliensis</name>
    <dbReference type="NCBI Taxonomy" id="3981"/>
    <lineage>
        <taxon>Eukaryota</taxon>
        <taxon>Viridiplantae</taxon>
        <taxon>Streptophyta</taxon>
        <taxon>Embryophyta</taxon>
        <taxon>Tracheophyta</taxon>
        <taxon>Spermatophyta</taxon>
        <taxon>Magnoliopsida</taxon>
        <taxon>eudicotyledons</taxon>
        <taxon>Gunneridae</taxon>
        <taxon>Pentapetalae</taxon>
        <taxon>rosids</taxon>
        <taxon>fabids</taxon>
        <taxon>Malpighiales</taxon>
        <taxon>Euphorbiaceae</taxon>
        <taxon>Crotonoideae</taxon>
        <taxon>Micrandreae</taxon>
        <taxon>Hevea</taxon>
    </lineage>
</organism>
<evidence type="ECO:0000313" key="9">
    <source>
        <dbReference type="Proteomes" id="UP000467840"/>
    </source>
</evidence>
<evidence type="ECO:0000313" key="8">
    <source>
        <dbReference type="EMBL" id="KAF2290981.1"/>
    </source>
</evidence>
<dbReference type="Proteomes" id="UP000467840">
    <property type="component" value="Chromosome 2"/>
</dbReference>
<feature type="domain" description="VTT" evidence="7">
    <location>
        <begin position="50"/>
        <end position="165"/>
    </location>
</feature>
<feature type="compositionally biased region" description="Basic and acidic residues" evidence="5">
    <location>
        <begin position="17"/>
        <end position="34"/>
    </location>
</feature>
<dbReference type="PANTHER" id="PTHR43220">
    <property type="match status" value="1"/>
</dbReference>
<evidence type="ECO:0000256" key="2">
    <source>
        <dbReference type="ARBA" id="ARBA00022692"/>
    </source>
</evidence>
<evidence type="ECO:0000256" key="6">
    <source>
        <dbReference type="SAM" id="Phobius"/>
    </source>
</evidence>
<dbReference type="AlphaFoldDB" id="A0A6A6KPW3"/>
<keyword evidence="2 6" id="KW-0812">Transmembrane</keyword>
<evidence type="ECO:0000256" key="4">
    <source>
        <dbReference type="ARBA" id="ARBA00023136"/>
    </source>
</evidence>
<evidence type="ECO:0000256" key="1">
    <source>
        <dbReference type="ARBA" id="ARBA00004141"/>
    </source>
</evidence>
<keyword evidence="3 6" id="KW-1133">Transmembrane helix</keyword>
<protein>
    <recommendedName>
        <fullName evidence="7">VTT domain-containing protein</fullName>
    </recommendedName>
</protein>
<feature type="transmembrane region" description="Helical" evidence="6">
    <location>
        <begin position="47"/>
        <end position="68"/>
    </location>
</feature>
<feature type="region of interest" description="Disordered" evidence="5">
    <location>
        <begin position="1"/>
        <end position="34"/>
    </location>
</feature>
<feature type="transmembrane region" description="Helical" evidence="6">
    <location>
        <begin position="114"/>
        <end position="134"/>
    </location>
</feature>
<comment type="caution">
    <text evidence="8">The sequence shown here is derived from an EMBL/GenBank/DDBJ whole genome shotgun (WGS) entry which is preliminary data.</text>
</comment>
<evidence type="ECO:0000259" key="7">
    <source>
        <dbReference type="Pfam" id="PF09335"/>
    </source>
</evidence>
<proteinExistence type="predicted"/>
<comment type="subcellular location">
    <subcellularLocation>
        <location evidence="1">Membrane</location>
        <topology evidence="1">Multi-pass membrane protein</topology>
    </subcellularLocation>
</comment>
<evidence type="ECO:0000256" key="5">
    <source>
        <dbReference type="SAM" id="MobiDB-lite"/>
    </source>
</evidence>
<dbReference type="Pfam" id="PF09335">
    <property type="entry name" value="VTT_dom"/>
    <property type="match status" value="1"/>
</dbReference>
<accession>A0A6A6KPW3</accession>
<dbReference type="InterPro" id="IPR032816">
    <property type="entry name" value="VTT_dom"/>
</dbReference>
<dbReference type="InterPro" id="IPR045014">
    <property type="entry name" value="TM41A/B"/>
</dbReference>
<feature type="transmembrane region" description="Helical" evidence="6">
    <location>
        <begin position="141"/>
        <end position="162"/>
    </location>
</feature>
<reference evidence="8 9" key="1">
    <citation type="journal article" date="2020" name="Mol. Plant">
        <title>The Chromosome-Based Rubber Tree Genome Provides New Insights into Spurge Genome Evolution and Rubber Biosynthesis.</title>
        <authorList>
            <person name="Liu J."/>
            <person name="Shi C."/>
            <person name="Shi C.C."/>
            <person name="Li W."/>
            <person name="Zhang Q.J."/>
            <person name="Zhang Y."/>
            <person name="Li K."/>
            <person name="Lu H.F."/>
            <person name="Shi C."/>
            <person name="Zhu S.T."/>
            <person name="Xiao Z.Y."/>
            <person name="Nan H."/>
            <person name="Yue Y."/>
            <person name="Zhu X.G."/>
            <person name="Wu Y."/>
            <person name="Hong X.N."/>
            <person name="Fan G.Y."/>
            <person name="Tong Y."/>
            <person name="Zhang D."/>
            <person name="Mao C.L."/>
            <person name="Liu Y.L."/>
            <person name="Hao S.J."/>
            <person name="Liu W.Q."/>
            <person name="Lv M.Q."/>
            <person name="Zhang H.B."/>
            <person name="Liu Y."/>
            <person name="Hu-Tang G.R."/>
            <person name="Wang J.P."/>
            <person name="Wang J.H."/>
            <person name="Sun Y.H."/>
            <person name="Ni S.B."/>
            <person name="Chen W.B."/>
            <person name="Zhang X.C."/>
            <person name="Jiao Y.N."/>
            <person name="Eichler E.E."/>
            <person name="Li G.H."/>
            <person name="Liu X."/>
            <person name="Gao L.Z."/>
        </authorList>
    </citation>
    <scope>NUCLEOTIDE SEQUENCE [LARGE SCALE GENOMIC DNA]</scope>
    <source>
        <strain evidence="9">cv. GT1</strain>
        <tissue evidence="8">Leaf</tissue>
    </source>
</reference>
<dbReference type="EMBL" id="JAAGAX010000015">
    <property type="protein sequence ID" value="KAF2290981.1"/>
    <property type="molecule type" value="Genomic_DNA"/>
</dbReference>
<dbReference type="PANTHER" id="PTHR43220:SF3">
    <property type="entry name" value="PROTEIN, PUTATIVE, EXPRESSED-RELATED"/>
    <property type="match status" value="1"/>
</dbReference>
<dbReference type="GO" id="GO:0000045">
    <property type="term" value="P:autophagosome assembly"/>
    <property type="evidence" value="ECO:0007669"/>
    <property type="project" value="TreeGrafter"/>
</dbReference>
<evidence type="ECO:0000256" key="3">
    <source>
        <dbReference type="ARBA" id="ARBA00022989"/>
    </source>
</evidence>
<dbReference type="GO" id="GO:0016020">
    <property type="term" value="C:membrane"/>
    <property type="evidence" value="ECO:0007669"/>
    <property type="project" value="UniProtKB-SubCell"/>
</dbReference>
<keyword evidence="9" id="KW-1185">Reference proteome</keyword>